<dbReference type="PRINTS" id="PR00773">
    <property type="entry name" value="GRPEPROTEIN"/>
</dbReference>
<evidence type="ECO:0000256" key="1">
    <source>
        <dbReference type="ARBA" id="ARBA00004496"/>
    </source>
</evidence>
<dbReference type="GO" id="GO:0000774">
    <property type="term" value="F:adenyl-nucleotide exchange factor activity"/>
    <property type="evidence" value="ECO:0007669"/>
    <property type="project" value="InterPro"/>
</dbReference>
<proteinExistence type="inferred from homology"/>
<accession>A0A5C8NY42</accession>
<keyword evidence="6 10" id="KW-0143">Chaperone</keyword>
<evidence type="ECO:0000256" key="12">
    <source>
        <dbReference type="SAM" id="Coils"/>
    </source>
</evidence>
<name>A0A5C8NY42_9BURK</name>
<evidence type="ECO:0000256" key="4">
    <source>
        <dbReference type="ARBA" id="ARBA00022490"/>
    </source>
</evidence>
<dbReference type="Proteomes" id="UP000321548">
    <property type="component" value="Unassembled WGS sequence"/>
</dbReference>
<dbReference type="EMBL" id="VDUY01000003">
    <property type="protein sequence ID" value="TXL66159.1"/>
    <property type="molecule type" value="Genomic_DNA"/>
</dbReference>
<keyword evidence="5 10" id="KW-0346">Stress response</keyword>
<dbReference type="NCBIfam" id="NF010738">
    <property type="entry name" value="PRK14140.1"/>
    <property type="match status" value="1"/>
</dbReference>
<dbReference type="InterPro" id="IPR009012">
    <property type="entry name" value="GrpE_head"/>
</dbReference>
<comment type="function">
    <text evidence="7 10">Participates actively in the response to hyperosmotic and heat shock by preventing the aggregation of stress-denatured proteins, in association with DnaK and GrpE. It is the nucleotide exchange factor for DnaK and may function as a thermosensor. Unfolded proteins bind initially to DnaJ; upon interaction with the DnaJ-bound protein, DnaK hydrolyzes its bound ATP, resulting in the formation of a stable complex. GrpE releases ADP from DnaK; ATP binding to DnaK triggers the release of the substrate protein, thus completing the reaction cycle. Several rounds of ATP-dependent interactions between DnaJ, DnaK and GrpE are required for fully efficient folding.</text>
</comment>
<gene>
    <name evidence="10 14" type="primary">grpE</name>
    <name evidence="14" type="ORF">FHP08_08775</name>
</gene>
<keyword evidence="15" id="KW-1185">Reference proteome</keyword>
<organism evidence="14 15">
    <name type="scientific">Zeimonas arvi</name>
    <dbReference type="NCBI Taxonomy" id="2498847"/>
    <lineage>
        <taxon>Bacteria</taxon>
        <taxon>Pseudomonadati</taxon>
        <taxon>Pseudomonadota</taxon>
        <taxon>Betaproteobacteria</taxon>
        <taxon>Burkholderiales</taxon>
        <taxon>Burkholderiaceae</taxon>
        <taxon>Zeimonas</taxon>
    </lineage>
</organism>
<dbReference type="GO" id="GO:0006457">
    <property type="term" value="P:protein folding"/>
    <property type="evidence" value="ECO:0007669"/>
    <property type="project" value="InterPro"/>
</dbReference>
<dbReference type="OrthoDB" id="9789811at2"/>
<dbReference type="InterPro" id="IPR000740">
    <property type="entry name" value="GrpE"/>
</dbReference>
<evidence type="ECO:0000256" key="5">
    <source>
        <dbReference type="ARBA" id="ARBA00023016"/>
    </source>
</evidence>
<evidence type="ECO:0000256" key="13">
    <source>
        <dbReference type="SAM" id="MobiDB-lite"/>
    </source>
</evidence>
<feature type="region of interest" description="Disordered" evidence="13">
    <location>
        <begin position="1"/>
        <end position="38"/>
    </location>
</feature>
<dbReference type="Pfam" id="PF01025">
    <property type="entry name" value="GrpE"/>
    <property type="match status" value="1"/>
</dbReference>
<feature type="coiled-coil region" evidence="12">
    <location>
        <begin position="41"/>
        <end position="68"/>
    </location>
</feature>
<protein>
    <recommendedName>
        <fullName evidence="8 10">Protein GrpE</fullName>
    </recommendedName>
    <alternativeName>
        <fullName evidence="9 10">HSP-70 cofactor</fullName>
    </alternativeName>
</protein>
<evidence type="ECO:0000256" key="2">
    <source>
        <dbReference type="ARBA" id="ARBA00009054"/>
    </source>
</evidence>
<dbReference type="InterPro" id="IPR013805">
    <property type="entry name" value="GrpE_CC"/>
</dbReference>
<dbReference type="GO" id="GO:0005829">
    <property type="term" value="C:cytosol"/>
    <property type="evidence" value="ECO:0007669"/>
    <property type="project" value="TreeGrafter"/>
</dbReference>
<evidence type="ECO:0000256" key="8">
    <source>
        <dbReference type="ARBA" id="ARBA00072274"/>
    </source>
</evidence>
<evidence type="ECO:0000256" key="11">
    <source>
        <dbReference type="RuleBase" id="RU004478"/>
    </source>
</evidence>
<dbReference type="AlphaFoldDB" id="A0A5C8NY42"/>
<dbReference type="CDD" id="cd00446">
    <property type="entry name" value="GrpE"/>
    <property type="match status" value="1"/>
</dbReference>
<reference evidence="14 15" key="1">
    <citation type="submission" date="2019-06" db="EMBL/GenBank/DDBJ databases">
        <title>Quisquiliibacterium sp. nov., isolated from a maize field.</title>
        <authorList>
            <person name="Lin S.-Y."/>
            <person name="Tsai C.-F."/>
            <person name="Young C.-C."/>
        </authorList>
    </citation>
    <scope>NUCLEOTIDE SEQUENCE [LARGE SCALE GENOMIC DNA]</scope>
    <source>
        <strain evidence="14 15">CC-CFT501</strain>
    </source>
</reference>
<keyword evidence="12" id="KW-0175">Coiled coil</keyword>
<comment type="subunit">
    <text evidence="3 10">Homodimer.</text>
</comment>
<evidence type="ECO:0000256" key="3">
    <source>
        <dbReference type="ARBA" id="ARBA00011738"/>
    </source>
</evidence>
<evidence type="ECO:0000256" key="10">
    <source>
        <dbReference type="HAMAP-Rule" id="MF_01151"/>
    </source>
</evidence>
<dbReference type="Gene3D" id="2.30.22.10">
    <property type="entry name" value="Head domain of nucleotide exchange factor GrpE"/>
    <property type="match status" value="1"/>
</dbReference>
<dbReference type="NCBIfam" id="NF010748">
    <property type="entry name" value="PRK14150.1"/>
    <property type="match status" value="1"/>
</dbReference>
<dbReference type="GO" id="GO:0051082">
    <property type="term" value="F:unfolded protein binding"/>
    <property type="evidence" value="ECO:0007669"/>
    <property type="project" value="TreeGrafter"/>
</dbReference>
<evidence type="ECO:0000313" key="15">
    <source>
        <dbReference type="Proteomes" id="UP000321548"/>
    </source>
</evidence>
<feature type="compositionally biased region" description="Polar residues" evidence="13">
    <location>
        <begin position="15"/>
        <end position="29"/>
    </location>
</feature>
<comment type="caution">
    <text evidence="14">The sequence shown here is derived from an EMBL/GenBank/DDBJ whole genome shotgun (WGS) entry which is preliminary data.</text>
</comment>
<comment type="similarity">
    <text evidence="2 10 11">Belongs to the GrpE family.</text>
</comment>
<dbReference type="PANTHER" id="PTHR21237">
    <property type="entry name" value="GRPE PROTEIN"/>
    <property type="match status" value="1"/>
</dbReference>
<keyword evidence="4 10" id="KW-0963">Cytoplasm</keyword>
<evidence type="ECO:0000256" key="7">
    <source>
        <dbReference type="ARBA" id="ARBA00053401"/>
    </source>
</evidence>
<dbReference type="Gene3D" id="3.90.20.20">
    <property type="match status" value="1"/>
</dbReference>
<dbReference type="SUPFAM" id="SSF58014">
    <property type="entry name" value="Coiled-coil domain of nucleotide exchange factor GrpE"/>
    <property type="match status" value="1"/>
</dbReference>
<comment type="subcellular location">
    <subcellularLocation>
        <location evidence="1 10">Cytoplasm</location>
    </subcellularLocation>
</comment>
<sequence length="196" mass="20684">MTDAQRAEPGAAPQHSGNEASTVAGSPQSAEGAPVPGADRVAELEARCAELESRCAALQDQHLRAVAETENVRRRGQDEVAKAHKYGIESFAEALLPVRDSLELALASDAPSIENLKEGVEATLRLLATVFEKNKLIAIDPAGQKFDPNLHQAISMVPGSSTNPPAAANHVVSVLQKGYLINDRVLRPALVTVAQG</sequence>
<dbReference type="RefSeq" id="WP_147704071.1">
    <property type="nucleotide sequence ID" value="NZ_VDUY01000003.1"/>
</dbReference>
<dbReference type="SUPFAM" id="SSF51064">
    <property type="entry name" value="Head domain of nucleotide exchange factor GrpE"/>
    <property type="match status" value="1"/>
</dbReference>
<dbReference type="GO" id="GO:0051087">
    <property type="term" value="F:protein-folding chaperone binding"/>
    <property type="evidence" value="ECO:0007669"/>
    <property type="project" value="InterPro"/>
</dbReference>
<dbReference type="GO" id="GO:0042803">
    <property type="term" value="F:protein homodimerization activity"/>
    <property type="evidence" value="ECO:0007669"/>
    <property type="project" value="InterPro"/>
</dbReference>
<evidence type="ECO:0000313" key="14">
    <source>
        <dbReference type="EMBL" id="TXL66159.1"/>
    </source>
</evidence>
<dbReference type="PANTHER" id="PTHR21237:SF23">
    <property type="entry name" value="GRPE PROTEIN HOMOLOG, MITOCHONDRIAL"/>
    <property type="match status" value="1"/>
</dbReference>
<evidence type="ECO:0000256" key="9">
    <source>
        <dbReference type="ARBA" id="ARBA00076414"/>
    </source>
</evidence>
<dbReference type="NCBIfam" id="NF010737">
    <property type="entry name" value="PRK14139.1"/>
    <property type="match status" value="1"/>
</dbReference>
<evidence type="ECO:0000256" key="6">
    <source>
        <dbReference type="ARBA" id="ARBA00023186"/>
    </source>
</evidence>
<dbReference type="FunFam" id="2.30.22.10:FF:000001">
    <property type="entry name" value="Protein GrpE"/>
    <property type="match status" value="1"/>
</dbReference>
<dbReference type="HAMAP" id="MF_01151">
    <property type="entry name" value="GrpE"/>
    <property type="match status" value="1"/>
</dbReference>